<reference evidence="7" key="1">
    <citation type="submission" date="2025-08" db="UniProtKB">
        <authorList>
            <consortium name="RefSeq"/>
        </authorList>
    </citation>
    <scope>IDENTIFICATION</scope>
</reference>
<dbReference type="RefSeq" id="XP_011018604.1">
    <property type="nucleotide sequence ID" value="XM_011020302.1"/>
</dbReference>
<sequence>MSFAEKSFLPKRDMEWFFFCPRDRKYPNGSRTNRATKSGYWKATGKDRKVVCNPAVTGYRKTLVFYRGRAPLGDRTDWVMHEYRLCDDISLGSPDLKGAFALCHVVKKNEQGLKISDSQGEPKAKQVGSSSRNVDFTSALISNEPSNISCDMSSQASYLYNNESRYSSPITSPCQVTPMSEFEPAASMESYPSSHWISPDLILDSSKDYSQVHETAAQYLPQYEYPISMNTWQPDRHREFSPGSSCSNFTGEIEPTDDLNNIGFMSPYSGHGNYLGFGGYDDMQYQGFEPRNQAPICKQASGDVSLGEYGGLWSQEDNMVIVI</sequence>
<dbReference type="Pfam" id="PF02365">
    <property type="entry name" value="NAM"/>
    <property type="match status" value="1"/>
</dbReference>
<accession>A0AAJ6TWV3</accession>
<dbReference type="Gene3D" id="2.170.150.80">
    <property type="entry name" value="NAC domain"/>
    <property type="match status" value="1"/>
</dbReference>
<evidence type="ECO:0000313" key="7">
    <source>
        <dbReference type="RefSeq" id="XP_011018604.1"/>
    </source>
</evidence>
<evidence type="ECO:0000313" key="6">
    <source>
        <dbReference type="Proteomes" id="UP000694918"/>
    </source>
</evidence>
<organism evidence="6 7">
    <name type="scientific">Populus euphratica</name>
    <name type="common">Euphrates poplar</name>
    <dbReference type="NCBI Taxonomy" id="75702"/>
    <lineage>
        <taxon>Eukaryota</taxon>
        <taxon>Viridiplantae</taxon>
        <taxon>Streptophyta</taxon>
        <taxon>Embryophyta</taxon>
        <taxon>Tracheophyta</taxon>
        <taxon>Spermatophyta</taxon>
        <taxon>Magnoliopsida</taxon>
        <taxon>eudicotyledons</taxon>
        <taxon>Gunneridae</taxon>
        <taxon>Pentapetalae</taxon>
        <taxon>rosids</taxon>
        <taxon>fabids</taxon>
        <taxon>Malpighiales</taxon>
        <taxon>Salicaceae</taxon>
        <taxon>Saliceae</taxon>
        <taxon>Populus</taxon>
    </lineage>
</organism>
<evidence type="ECO:0000256" key="4">
    <source>
        <dbReference type="ARBA" id="ARBA00023242"/>
    </source>
</evidence>
<keyword evidence="1" id="KW-0805">Transcription regulation</keyword>
<dbReference type="InterPro" id="IPR036093">
    <property type="entry name" value="NAC_dom_sf"/>
</dbReference>
<keyword evidence="4" id="KW-0539">Nucleus</keyword>
<evidence type="ECO:0000259" key="5">
    <source>
        <dbReference type="PROSITE" id="PS51005"/>
    </source>
</evidence>
<dbReference type="GeneID" id="105121589"/>
<feature type="domain" description="NAC" evidence="5">
    <location>
        <begin position="1"/>
        <end position="108"/>
    </location>
</feature>
<dbReference type="GO" id="GO:0003677">
    <property type="term" value="F:DNA binding"/>
    <property type="evidence" value="ECO:0007669"/>
    <property type="project" value="UniProtKB-KW"/>
</dbReference>
<dbReference type="GO" id="GO:0006355">
    <property type="term" value="P:regulation of DNA-templated transcription"/>
    <property type="evidence" value="ECO:0007669"/>
    <property type="project" value="InterPro"/>
</dbReference>
<dbReference type="PANTHER" id="PTHR31744">
    <property type="entry name" value="PROTEIN CUP-SHAPED COTYLEDON 2-RELATED"/>
    <property type="match status" value="1"/>
</dbReference>
<evidence type="ECO:0000256" key="1">
    <source>
        <dbReference type="ARBA" id="ARBA00023015"/>
    </source>
</evidence>
<evidence type="ECO:0000256" key="3">
    <source>
        <dbReference type="ARBA" id="ARBA00023163"/>
    </source>
</evidence>
<evidence type="ECO:0000256" key="2">
    <source>
        <dbReference type="ARBA" id="ARBA00023125"/>
    </source>
</evidence>
<dbReference type="Proteomes" id="UP000694918">
    <property type="component" value="Unplaced"/>
</dbReference>
<dbReference type="AlphaFoldDB" id="A0AAJ6TWV3"/>
<dbReference type="SUPFAM" id="SSF101941">
    <property type="entry name" value="NAC domain"/>
    <property type="match status" value="1"/>
</dbReference>
<dbReference type="InterPro" id="IPR003441">
    <property type="entry name" value="NAC-dom"/>
</dbReference>
<keyword evidence="2" id="KW-0238">DNA-binding</keyword>
<dbReference type="PANTHER" id="PTHR31744:SF208">
    <property type="entry name" value="(WILD MALAYSIAN BANANA) HYPOTHETICAL PROTEIN"/>
    <property type="match status" value="1"/>
</dbReference>
<proteinExistence type="predicted"/>
<protein>
    <submittedName>
        <fullName evidence="7">NAC domain-containing protein 45-like isoform X2</fullName>
    </submittedName>
</protein>
<keyword evidence="6" id="KW-1185">Reference proteome</keyword>
<name>A0AAJ6TWV3_POPEU</name>
<keyword evidence="3" id="KW-0804">Transcription</keyword>
<dbReference type="PROSITE" id="PS51005">
    <property type="entry name" value="NAC"/>
    <property type="match status" value="1"/>
</dbReference>
<gene>
    <name evidence="7" type="primary">LOC105121589</name>
</gene>